<dbReference type="AlphaFoldDB" id="A0AAV1XH25"/>
<evidence type="ECO:0000256" key="6">
    <source>
        <dbReference type="SAM" id="MobiDB-lite"/>
    </source>
</evidence>
<dbReference type="InterPro" id="IPR048800">
    <property type="entry name" value="Cac1-like_C"/>
</dbReference>
<sequence length="789" mass="90026">MEDKVINKRKRKKNVLEKLSAQEKEARIELLQNELNALFDYYKEVKNEKVEVELSECGSMNAVIAVLIEESEFPLSMLVGEVCVKLKNAGSGVVPVERVTHALVKSSVLSLGQRVVYGVVNEDADILEDHAELCLWCWETRDVKLIPESVRGRFIVRRICRGRIHERIMAVSEMLTSLKKPESEQNYNNGLLKASAKLGKTYSEAEIRLLVGGILQKNSFDMTMIKAKREEKLLLKQLDRNRREVEKENDNLHNELQRETLLSERDLKLLEGEASKDEKCHEKGSCKKKQKKEETEKDQRRREKEESDLKKKRSLQKQVSIMERFLKRGKGTHLLLNNQFSPNSAACDSSIRKSENVCEAATLSMDSTLASSFDITFEDIRKSHFSLWHSLGQSIRSNRKQRWGLRWKPKSELFNELKLVSTIGVSDYGDLAMEKHINGLGEHSSDISPSQTNADSSHTKKFFQGKQLLQFDNSPRPAFYGIWPKKSEVVGPHHPFRKDPSLDYDVNSDEEWEEEDPGESLSDCDNDDKECLEEYSKSDDESEDGFFVPDGYLSEDEGAQVDKLENDIDIEPAKSSPRCKYDVEAEEFCALLQQQKNLNNLTEHALRKKRLLIISNLMHEHDKELDDNSVCILNLEQMCLQSLSMRIISASSCIEIAMDKMQDEDQEARLSTGKGGAPPIPDVHALLDSNLPLIVATIQNYSQGINKVLESLQDKFPSASRSLLRNKVHEVSDYIDNRWQVKKDVLLKLGLPHYPEKSCVESRSIATFFPKGDRKNQHIPSNSTLKNGD</sequence>
<dbReference type="GO" id="GO:0006281">
    <property type="term" value="P:DNA repair"/>
    <property type="evidence" value="ECO:0007669"/>
    <property type="project" value="UniProtKB-KW"/>
</dbReference>
<evidence type="ECO:0000256" key="3">
    <source>
        <dbReference type="ARBA" id="ARBA00023204"/>
    </source>
</evidence>
<keyword evidence="2" id="KW-0227">DNA damage</keyword>
<feature type="coiled-coil region" evidence="5">
    <location>
        <begin position="228"/>
        <end position="262"/>
    </location>
</feature>
<dbReference type="GO" id="GO:0005634">
    <property type="term" value="C:nucleus"/>
    <property type="evidence" value="ECO:0007669"/>
    <property type="project" value="UniProtKB-SubCell"/>
</dbReference>
<feature type="region of interest" description="Disordered" evidence="6">
    <location>
        <begin position="491"/>
        <end position="527"/>
    </location>
</feature>
<evidence type="ECO:0000259" key="8">
    <source>
        <dbReference type="Pfam" id="PF21796"/>
    </source>
</evidence>
<evidence type="ECO:0000313" key="9">
    <source>
        <dbReference type="EMBL" id="CAL0321061.1"/>
    </source>
</evidence>
<evidence type="ECO:0000313" key="10">
    <source>
        <dbReference type="Proteomes" id="UP001497480"/>
    </source>
</evidence>
<feature type="coiled-coil region" evidence="5">
    <location>
        <begin position="9"/>
        <end position="48"/>
    </location>
</feature>
<reference evidence="9 10" key="1">
    <citation type="submission" date="2024-03" db="EMBL/GenBank/DDBJ databases">
        <authorList>
            <person name="Martinez-Hernandez J."/>
        </authorList>
    </citation>
    <scope>NUCLEOTIDE SEQUENCE [LARGE SCALE GENOMIC DNA]</scope>
</reference>
<dbReference type="GO" id="GO:0006334">
    <property type="term" value="P:nucleosome assembly"/>
    <property type="evidence" value="ECO:0007669"/>
    <property type="project" value="TreeGrafter"/>
</dbReference>
<evidence type="ECO:0000256" key="2">
    <source>
        <dbReference type="ARBA" id="ARBA00022763"/>
    </source>
</evidence>
<organism evidence="9 10">
    <name type="scientific">Lupinus luteus</name>
    <name type="common">European yellow lupine</name>
    <dbReference type="NCBI Taxonomy" id="3873"/>
    <lineage>
        <taxon>Eukaryota</taxon>
        <taxon>Viridiplantae</taxon>
        <taxon>Streptophyta</taxon>
        <taxon>Embryophyta</taxon>
        <taxon>Tracheophyta</taxon>
        <taxon>Spermatophyta</taxon>
        <taxon>Magnoliopsida</taxon>
        <taxon>eudicotyledons</taxon>
        <taxon>Gunneridae</taxon>
        <taxon>Pentapetalae</taxon>
        <taxon>rosids</taxon>
        <taxon>fabids</taxon>
        <taxon>Fabales</taxon>
        <taxon>Fabaceae</taxon>
        <taxon>Papilionoideae</taxon>
        <taxon>50 kb inversion clade</taxon>
        <taxon>genistoids sensu lato</taxon>
        <taxon>core genistoids</taxon>
        <taxon>Genisteae</taxon>
        <taxon>Lupinus</taxon>
    </lineage>
</organism>
<dbReference type="Proteomes" id="UP001497480">
    <property type="component" value="Unassembled WGS sequence"/>
</dbReference>
<name>A0AAV1XH25_LUPLU</name>
<keyword evidence="3" id="KW-0234">DNA repair</keyword>
<proteinExistence type="predicted"/>
<keyword evidence="5" id="KW-0175">Coiled coil</keyword>
<evidence type="ECO:0008006" key="11">
    <source>
        <dbReference type="Google" id="ProtNLM"/>
    </source>
</evidence>
<dbReference type="InterPro" id="IPR022043">
    <property type="entry name" value="CAF1A_DD"/>
</dbReference>
<comment type="subcellular location">
    <subcellularLocation>
        <location evidence="1">Nucleus</location>
    </subcellularLocation>
</comment>
<feature type="compositionally biased region" description="Basic and acidic residues" evidence="6">
    <location>
        <begin position="278"/>
        <end position="309"/>
    </location>
</feature>
<dbReference type="PANTHER" id="PTHR15272:SF0">
    <property type="entry name" value="CHROMATIN ASSEMBLY FACTOR 1 SUBUNIT A"/>
    <property type="match status" value="1"/>
</dbReference>
<feature type="domain" description="Chromatin assembly factor 1 subunit A dimerization" evidence="7">
    <location>
        <begin position="467"/>
        <end position="531"/>
    </location>
</feature>
<dbReference type="PANTHER" id="PTHR15272">
    <property type="entry name" value="CHROMATIN ASSEMBLY FACTOR 1 SUBUNIT A CAF-1 SUBUNIT A"/>
    <property type="match status" value="1"/>
</dbReference>
<dbReference type="EMBL" id="CAXHTB010000015">
    <property type="protein sequence ID" value="CAL0321061.1"/>
    <property type="molecule type" value="Genomic_DNA"/>
</dbReference>
<accession>A0AAV1XH25</accession>
<keyword evidence="10" id="KW-1185">Reference proteome</keyword>
<dbReference type="Pfam" id="PF21796">
    <property type="entry name" value="Cac1_C"/>
    <property type="match status" value="1"/>
</dbReference>
<comment type="caution">
    <text evidence="9">The sequence shown here is derived from an EMBL/GenBank/DDBJ whole genome shotgun (WGS) entry which is preliminary data.</text>
</comment>
<feature type="region of interest" description="Disordered" evidence="6">
    <location>
        <begin position="278"/>
        <end position="315"/>
    </location>
</feature>
<feature type="compositionally biased region" description="Acidic residues" evidence="6">
    <location>
        <begin position="506"/>
        <end position="527"/>
    </location>
</feature>
<evidence type="ECO:0000256" key="4">
    <source>
        <dbReference type="ARBA" id="ARBA00023242"/>
    </source>
</evidence>
<evidence type="ECO:0000259" key="7">
    <source>
        <dbReference type="Pfam" id="PF12253"/>
    </source>
</evidence>
<keyword evidence="4" id="KW-0539">Nucleus</keyword>
<gene>
    <name evidence="9" type="ORF">LLUT_LOCUS22121</name>
</gene>
<protein>
    <recommendedName>
        <fullName evidence="11">Chromatin assembly factor 1 subunit FAS1</fullName>
    </recommendedName>
</protein>
<dbReference type="Pfam" id="PF12253">
    <property type="entry name" value="CAF1A_dimeriz"/>
    <property type="match status" value="1"/>
</dbReference>
<evidence type="ECO:0000256" key="5">
    <source>
        <dbReference type="SAM" id="Coils"/>
    </source>
</evidence>
<evidence type="ECO:0000256" key="1">
    <source>
        <dbReference type="ARBA" id="ARBA00004123"/>
    </source>
</evidence>
<feature type="domain" description="Chromatin assembly factor 1 subunit Cac1-like C-terminal" evidence="8">
    <location>
        <begin position="691"/>
        <end position="741"/>
    </location>
</feature>
<dbReference type="GO" id="GO:0033186">
    <property type="term" value="C:CAF-1 complex"/>
    <property type="evidence" value="ECO:0007669"/>
    <property type="project" value="TreeGrafter"/>
</dbReference>